<feature type="region of interest" description="Disordered" evidence="1">
    <location>
        <begin position="215"/>
        <end position="247"/>
    </location>
</feature>
<dbReference type="EMBL" id="JACICF010000001">
    <property type="protein sequence ID" value="MBB3763528.1"/>
    <property type="molecule type" value="Genomic_DNA"/>
</dbReference>
<feature type="compositionally biased region" description="Basic and acidic residues" evidence="1">
    <location>
        <begin position="219"/>
        <end position="247"/>
    </location>
</feature>
<evidence type="ECO:0000313" key="3">
    <source>
        <dbReference type="Proteomes" id="UP000578569"/>
    </source>
</evidence>
<name>A0A839YYY6_9SPHN</name>
<reference evidence="2 3" key="1">
    <citation type="submission" date="2020-08" db="EMBL/GenBank/DDBJ databases">
        <title>Genomic Encyclopedia of Type Strains, Phase IV (KMG-IV): sequencing the most valuable type-strain genomes for metagenomic binning, comparative biology and taxonomic classification.</title>
        <authorList>
            <person name="Goeker M."/>
        </authorList>
    </citation>
    <scope>NUCLEOTIDE SEQUENCE [LARGE SCALE GENOMIC DNA]</scope>
    <source>
        <strain evidence="2 3">DSM 24194</strain>
    </source>
</reference>
<accession>A0A839YYY6</accession>
<dbReference type="RefSeq" id="WP_183932865.1">
    <property type="nucleotide sequence ID" value="NZ_JACICF010000001.1"/>
</dbReference>
<proteinExistence type="predicted"/>
<dbReference type="AlphaFoldDB" id="A0A839YYY6"/>
<organism evidence="2 3">
    <name type="scientific">Sphingomicrobium lutaoense</name>
    <dbReference type="NCBI Taxonomy" id="515949"/>
    <lineage>
        <taxon>Bacteria</taxon>
        <taxon>Pseudomonadati</taxon>
        <taxon>Pseudomonadota</taxon>
        <taxon>Alphaproteobacteria</taxon>
        <taxon>Sphingomonadales</taxon>
        <taxon>Sphingomonadaceae</taxon>
        <taxon>Sphingomicrobium</taxon>
    </lineage>
</organism>
<evidence type="ECO:0000313" key="2">
    <source>
        <dbReference type="EMBL" id="MBB3763528.1"/>
    </source>
</evidence>
<evidence type="ECO:0000256" key="1">
    <source>
        <dbReference type="SAM" id="MobiDB-lite"/>
    </source>
</evidence>
<protein>
    <submittedName>
        <fullName evidence="2">Protein ImuA</fullName>
    </submittedName>
</protein>
<comment type="caution">
    <text evidence="2">The sequence shown here is derived from an EMBL/GenBank/DDBJ whole genome shotgun (WGS) entry which is preliminary data.</text>
</comment>
<keyword evidence="3" id="KW-1185">Reference proteome</keyword>
<sequence length="247" mass="26894">MNDDLPRCLSALDALRAADLSGHTGNPHGSWSPDLPLSPSLWEIFSSGDELSADALALALGQMHGNAEAPAPSWLWVQDADSMRRSGRPFLHGLPAPLRPGLIHVQARHGSDALWAMEEGVRCGAMAFVVGELWGDPKSLDFTATRRLVLAAERSGVPLLLLRREGTSNLSAARLRWRTRSAPAQDHRWNPQAPGSPTLEAELYRGRGFRPGTFLLSHGEGHEPGDRLHLVSDLRDRPLEPDQRAAG</sequence>
<gene>
    <name evidence="2" type="ORF">FHS50_000551</name>
</gene>
<dbReference type="SUPFAM" id="SSF52540">
    <property type="entry name" value="P-loop containing nucleoside triphosphate hydrolases"/>
    <property type="match status" value="1"/>
</dbReference>
<dbReference type="Gene3D" id="3.40.50.300">
    <property type="entry name" value="P-loop containing nucleotide triphosphate hydrolases"/>
    <property type="match status" value="1"/>
</dbReference>
<dbReference type="Proteomes" id="UP000578569">
    <property type="component" value="Unassembled WGS sequence"/>
</dbReference>
<dbReference type="InterPro" id="IPR027417">
    <property type="entry name" value="P-loop_NTPase"/>
</dbReference>